<name>A0A3B0RCC8_9ZZZZ</name>
<proteinExistence type="inferred from homology"/>
<dbReference type="Gene3D" id="3.40.50.150">
    <property type="entry name" value="Vaccinia Virus protein VP39"/>
    <property type="match status" value="1"/>
</dbReference>
<reference evidence="1" key="1">
    <citation type="submission" date="2018-06" db="EMBL/GenBank/DDBJ databases">
        <authorList>
            <person name="Zhirakovskaya E."/>
        </authorList>
    </citation>
    <scope>NUCLEOTIDE SEQUENCE</scope>
</reference>
<sequence length="195" mass="20882">MPVPEISFTSPAFRHRLSQGGGRGQALAKALGLSKGRTPDIVDATAGLGKDGFVLAHLGAKITLIERNPSVAAALQQALSQAKIAEPLFAQPAARITLLHGDAMDLLPKLAPPVVYIDPMHPARSKSALVKQPMRDLRQLVGGDSDSAELITIALRHAQKRVVVKWPRHAALPEPILTPSYELAGKTTRYCVFLP</sequence>
<dbReference type="EMBL" id="UOEE01000086">
    <property type="protein sequence ID" value="VAV89247.1"/>
    <property type="molecule type" value="Genomic_DNA"/>
</dbReference>
<dbReference type="HAMAP" id="MF_01523">
    <property type="entry name" value="16SrRNA_methyltr_J"/>
    <property type="match status" value="1"/>
</dbReference>
<gene>
    <name evidence="1" type="ORF">MNBD_ALPHA06-416</name>
</gene>
<dbReference type="PANTHER" id="PTHR36112">
    <property type="entry name" value="RIBOSOMAL RNA SMALL SUBUNIT METHYLTRANSFERASE J"/>
    <property type="match status" value="1"/>
</dbReference>
<dbReference type="InterPro" id="IPR029063">
    <property type="entry name" value="SAM-dependent_MTases_sf"/>
</dbReference>
<accession>A0A3B0RCC8</accession>
<dbReference type="SUPFAM" id="SSF53335">
    <property type="entry name" value="S-adenosyl-L-methionine-dependent methyltransferases"/>
    <property type="match status" value="1"/>
</dbReference>
<evidence type="ECO:0000313" key="1">
    <source>
        <dbReference type="EMBL" id="VAV89247.1"/>
    </source>
</evidence>
<organism evidence="1">
    <name type="scientific">hydrothermal vent metagenome</name>
    <dbReference type="NCBI Taxonomy" id="652676"/>
    <lineage>
        <taxon>unclassified sequences</taxon>
        <taxon>metagenomes</taxon>
        <taxon>ecological metagenomes</taxon>
    </lineage>
</organism>
<dbReference type="InterPro" id="IPR007536">
    <property type="entry name" value="16SrRNA_methylTrfase_J"/>
</dbReference>
<dbReference type="PANTHER" id="PTHR36112:SF1">
    <property type="entry name" value="RIBOSOMAL RNA SMALL SUBUNIT METHYLTRANSFERASE J"/>
    <property type="match status" value="1"/>
</dbReference>
<dbReference type="Pfam" id="PF04445">
    <property type="entry name" value="SAM_MT"/>
    <property type="match status" value="1"/>
</dbReference>
<protein>
    <submittedName>
        <fullName evidence="1">Uncharacterized protein</fullName>
    </submittedName>
</protein>
<dbReference type="GO" id="GO:0008990">
    <property type="term" value="F:rRNA (guanine-N2-)-methyltransferase activity"/>
    <property type="evidence" value="ECO:0007669"/>
    <property type="project" value="InterPro"/>
</dbReference>
<dbReference type="AlphaFoldDB" id="A0A3B0RCC8"/>